<sequence length="94" mass="11334">MIQSFQNKALKLLWCKDDDSKLPKEWITKIRHMLQVIDQARAVPHDFGAFINWKIHPLNGEYEGFWSLTVNGNWRVMFRFENGDAYDLDYRDYH</sequence>
<dbReference type="Gene3D" id="3.30.2310.20">
    <property type="entry name" value="RelE-like"/>
    <property type="match status" value="1"/>
</dbReference>
<name>A0A1H8FL28_9BACT</name>
<dbReference type="SUPFAM" id="SSF143011">
    <property type="entry name" value="RelE-like"/>
    <property type="match status" value="1"/>
</dbReference>
<dbReference type="STRING" id="573321.SAMN04488505_109234"/>
<proteinExistence type="predicted"/>
<dbReference type="Pfam" id="PF05015">
    <property type="entry name" value="HigB-like_toxin"/>
    <property type="match status" value="1"/>
</dbReference>
<dbReference type="PANTHER" id="PTHR40266:SF2">
    <property type="entry name" value="TOXIN HIGB-1"/>
    <property type="match status" value="1"/>
</dbReference>
<evidence type="ECO:0000313" key="2">
    <source>
        <dbReference type="Proteomes" id="UP000198984"/>
    </source>
</evidence>
<evidence type="ECO:0000313" key="1">
    <source>
        <dbReference type="EMBL" id="SEN32511.1"/>
    </source>
</evidence>
<organism evidence="1 2">
    <name type="scientific">Chitinophaga rupis</name>
    <dbReference type="NCBI Taxonomy" id="573321"/>
    <lineage>
        <taxon>Bacteria</taxon>
        <taxon>Pseudomonadati</taxon>
        <taxon>Bacteroidota</taxon>
        <taxon>Chitinophagia</taxon>
        <taxon>Chitinophagales</taxon>
        <taxon>Chitinophagaceae</taxon>
        <taxon>Chitinophaga</taxon>
    </lineage>
</organism>
<dbReference type="InterPro" id="IPR035093">
    <property type="entry name" value="RelE/ParE_toxin_dom_sf"/>
</dbReference>
<dbReference type="EMBL" id="FOBB01000009">
    <property type="protein sequence ID" value="SEN32511.1"/>
    <property type="molecule type" value="Genomic_DNA"/>
</dbReference>
<dbReference type="AlphaFoldDB" id="A0A1H8FL28"/>
<dbReference type="OrthoDB" id="9801102at2"/>
<dbReference type="Proteomes" id="UP000198984">
    <property type="component" value="Unassembled WGS sequence"/>
</dbReference>
<dbReference type="PANTHER" id="PTHR40266">
    <property type="entry name" value="TOXIN HIGB-1"/>
    <property type="match status" value="1"/>
</dbReference>
<protein>
    <submittedName>
        <fullName evidence="1">Proteic killer suppression protein</fullName>
    </submittedName>
</protein>
<dbReference type="InterPro" id="IPR007711">
    <property type="entry name" value="HigB-1"/>
</dbReference>
<keyword evidence="2" id="KW-1185">Reference proteome</keyword>
<accession>A0A1H8FL28</accession>
<reference evidence="1 2" key="1">
    <citation type="submission" date="2016-10" db="EMBL/GenBank/DDBJ databases">
        <authorList>
            <person name="de Groot N.N."/>
        </authorList>
    </citation>
    <scope>NUCLEOTIDE SEQUENCE [LARGE SCALE GENOMIC DNA]</scope>
    <source>
        <strain evidence="1 2">DSM 21039</strain>
    </source>
</reference>
<dbReference type="RefSeq" id="WP_089919438.1">
    <property type="nucleotide sequence ID" value="NZ_FOBB01000009.1"/>
</dbReference>
<gene>
    <name evidence="1" type="ORF">SAMN04488505_109234</name>
</gene>